<name>M0M9E4_9EURY</name>
<organism evidence="2 3">
    <name type="scientific">Halococcus hamelinensis 100A6</name>
    <dbReference type="NCBI Taxonomy" id="1132509"/>
    <lineage>
        <taxon>Archaea</taxon>
        <taxon>Methanobacteriati</taxon>
        <taxon>Methanobacteriota</taxon>
        <taxon>Stenosarchaea group</taxon>
        <taxon>Halobacteria</taxon>
        <taxon>Halobacteriales</taxon>
        <taxon>Halococcaceae</taxon>
        <taxon>Halococcus</taxon>
    </lineage>
</organism>
<keyword evidence="1" id="KW-0472">Membrane</keyword>
<evidence type="ECO:0000313" key="3">
    <source>
        <dbReference type="Proteomes" id="UP000011566"/>
    </source>
</evidence>
<accession>M0M9E4</accession>
<dbReference type="EMBL" id="AOMB01000003">
    <property type="protein sequence ID" value="EMA41958.1"/>
    <property type="molecule type" value="Genomic_DNA"/>
</dbReference>
<evidence type="ECO:0000313" key="2">
    <source>
        <dbReference type="EMBL" id="EMA41958.1"/>
    </source>
</evidence>
<comment type="caution">
    <text evidence="2">The sequence shown here is derived from an EMBL/GenBank/DDBJ whole genome shotgun (WGS) entry which is preliminary data.</text>
</comment>
<gene>
    <name evidence="2" type="ORF">C447_00170</name>
</gene>
<reference evidence="2 3" key="1">
    <citation type="journal article" date="2014" name="PLoS Genet.">
        <title>Phylogenetically driven sequencing of extremely halophilic archaea reveals strategies for static and dynamic osmo-response.</title>
        <authorList>
            <person name="Becker E.A."/>
            <person name="Seitzer P.M."/>
            <person name="Tritt A."/>
            <person name="Larsen D."/>
            <person name="Krusor M."/>
            <person name="Yao A.I."/>
            <person name="Wu D."/>
            <person name="Madern D."/>
            <person name="Eisen J.A."/>
            <person name="Darling A.E."/>
            <person name="Facciotti M.T."/>
        </authorList>
    </citation>
    <scope>NUCLEOTIDE SEQUENCE [LARGE SCALE GENOMIC DNA]</scope>
    <source>
        <strain evidence="2 3">100A6</strain>
    </source>
</reference>
<keyword evidence="1" id="KW-1133">Transmembrane helix</keyword>
<keyword evidence="1" id="KW-0812">Transmembrane</keyword>
<dbReference type="Proteomes" id="UP000011566">
    <property type="component" value="Unassembled WGS sequence"/>
</dbReference>
<evidence type="ECO:0000256" key="1">
    <source>
        <dbReference type="SAM" id="Phobius"/>
    </source>
</evidence>
<keyword evidence="3" id="KW-1185">Reference proteome</keyword>
<dbReference type="AlphaFoldDB" id="M0M9E4"/>
<dbReference type="PATRIC" id="fig|1132509.6.peg.32"/>
<feature type="transmembrane region" description="Helical" evidence="1">
    <location>
        <begin position="475"/>
        <end position="497"/>
    </location>
</feature>
<feature type="transmembrane region" description="Helical" evidence="1">
    <location>
        <begin position="384"/>
        <end position="403"/>
    </location>
</feature>
<proteinExistence type="predicted"/>
<protein>
    <submittedName>
        <fullName evidence="2">Uncharacterized protein</fullName>
    </submittedName>
</protein>
<sequence length="506" mass="58282">MSLDIIQSDLVSGSEYNISDLYDDDQVEDAIRSISNDRLRSVDDLIDVLQLLIPREDIDLSVDFGIEKRGIVEKLEEEYGFEDTSVYFYFSFNFFEEDLSNVSPENFKREYLSEEDRLVFVIYDFDSIAYNGDFAITGLSSIDQISEWPRSRRAAWKNLMDSVARQSLIENISDVYLPPSFFKFDPQSTGEEAEQIETLFKRHAVLFSMLSITSSAQQDGTMWGLQISGKQLIEGGIQVFSEEVAVRNADGSDETFRIEQLDIENFRSLFEWTYIEGSEPETRMPIVRNVATLFAQNLSDVVANISEIHGSTKSNYQYYVEQTTDDFFEFRQELIDSVFETNSRFSDLRSQLIDGLSRDMFRTIAFVIALGATIYYRLPASVDSTTAFTFLLSLVSVYGLVVLRRVRGIHEQLDRLVNDRMSSVDFYSKFFDESEREDLQLERGVEGSPLQRFFDFLGWTRGEFAFEYTLAYDLFIYYLLVAAILVGTALGLIDLHICNLVDWFPT</sequence>
<dbReference type="eggNOG" id="arCOG14677">
    <property type="taxonomic scope" value="Archaea"/>
</dbReference>